<dbReference type="PANTHER" id="PTHR11831:SF5">
    <property type="entry name" value="40S RIBOSOMAL PROTEIN S9"/>
    <property type="match status" value="1"/>
</dbReference>
<sequence length="191" mass="22299">MRNYNNFNRVSKAPRRPFEKERLDREMKLCGVYGLRCKREIWRVNMTLSKMRRTARLLLTLPENHPRRLLEGSAIMRRCHEYGFLEEEKDKLDYVLSLQVTDILERRLQTIVFKAGIAKSVHHARVLVQQRHIAVAKQIVTIPSFMVRISSERLIAFADASPYGNGRLGRVRRVRRNQQKKAAAGGDAEDE</sequence>
<dbReference type="InterPro" id="IPR022801">
    <property type="entry name" value="Ribosomal_uS4"/>
</dbReference>
<gene>
    <name evidence="12" type="ORF">ADEAN_000166200</name>
</gene>
<dbReference type="GO" id="GO:0019843">
    <property type="term" value="F:rRNA binding"/>
    <property type="evidence" value="ECO:0007669"/>
    <property type="project" value="UniProtKB-KW"/>
</dbReference>
<evidence type="ECO:0000259" key="10">
    <source>
        <dbReference type="SMART" id="SM00363"/>
    </source>
</evidence>
<evidence type="ECO:0000256" key="3">
    <source>
        <dbReference type="ARBA" id="ARBA00022884"/>
    </source>
</evidence>
<name>S9WNQ6_9TRYP</name>
<dbReference type="InterPro" id="IPR002942">
    <property type="entry name" value="S4_RNA-bd"/>
</dbReference>
<keyword evidence="4 9" id="KW-0689">Ribosomal protein</keyword>
<dbReference type="InterPro" id="IPR018079">
    <property type="entry name" value="Ribosomal_uS4_CS"/>
</dbReference>
<accession>S9WNQ6</accession>
<dbReference type="NCBIfam" id="TIGR01018">
    <property type="entry name" value="uS4_arch"/>
    <property type="match status" value="1"/>
</dbReference>
<dbReference type="EMBL" id="LR877147">
    <property type="protein sequence ID" value="CAD2214218.1"/>
    <property type="molecule type" value="Genomic_DNA"/>
</dbReference>
<evidence type="ECO:0000256" key="8">
    <source>
        <dbReference type="PROSITE-ProRule" id="PRU00182"/>
    </source>
</evidence>
<evidence type="ECO:0000259" key="11">
    <source>
        <dbReference type="SMART" id="SM01390"/>
    </source>
</evidence>
<dbReference type="GO" id="GO:0042274">
    <property type="term" value="P:ribosomal small subunit biogenesis"/>
    <property type="evidence" value="ECO:0007669"/>
    <property type="project" value="TreeGrafter"/>
</dbReference>
<evidence type="ECO:0000256" key="6">
    <source>
        <dbReference type="ARBA" id="ARBA00035254"/>
    </source>
</evidence>
<keyword evidence="5 9" id="KW-0687">Ribonucleoprotein</keyword>
<evidence type="ECO:0000313" key="12">
    <source>
        <dbReference type="EMBL" id="CAD2214218.1"/>
    </source>
</evidence>
<evidence type="ECO:0000256" key="5">
    <source>
        <dbReference type="ARBA" id="ARBA00023274"/>
    </source>
</evidence>
<dbReference type="GO" id="GO:0003735">
    <property type="term" value="F:structural constituent of ribosome"/>
    <property type="evidence" value="ECO:0007669"/>
    <property type="project" value="InterPro"/>
</dbReference>
<dbReference type="SMART" id="SM00363">
    <property type="entry name" value="S4"/>
    <property type="match status" value="1"/>
</dbReference>
<dbReference type="InterPro" id="IPR036986">
    <property type="entry name" value="S4_RNA-bd_sf"/>
</dbReference>
<dbReference type="FunFam" id="3.10.290.10:FF:000023">
    <property type="entry name" value="40S ribosomal protein S9"/>
    <property type="match status" value="1"/>
</dbReference>
<protein>
    <recommendedName>
        <fullName evidence="6">Small ribosomal subunit protein uS4</fullName>
    </recommendedName>
    <alternativeName>
        <fullName evidence="7">40S ribosomal protein S9</fullName>
    </alternativeName>
</protein>
<dbReference type="VEuPathDB" id="TriTrypDB:ADEAN_000166200"/>
<dbReference type="SUPFAM" id="SSF55174">
    <property type="entry name" value="Alpha-L RNA-binding motif"/>
    <property type="match status" value="1"/>
</dbReference>
<feature type="domain" description="RNA-binding S4" evidence="10">
    <location>
        <begin position="106"/>
        <end position="179"/>
    </location>
</feature>
<evidence type="ECO:0000313" key="13">
    <source>
        <dbReference type="Proteomes" id="UP000515908"/>
    </source>
</evidence>
<comment type="similarity">
    <text evidence="1 9">Belongs to the universal ribosomal protein uS4 family.</text>
</comment>
<keyword evidence="2 8" id="KW-0699">rRNA-binding</keyword>
<dbReference type="PANTHER" id="PTHR11831">
    <property type="entry name" value="30S 40S RIBOSOMAL PROTEIN"/>
    <property type="match status" value="1"/>
</dbReference>
<dbReference type="AlphaFoldDB" id="S9WNQ6"/>
<dbReference type="SMART" id="SM01390">
    <property type="entry name" value="Ribosomal_S4"/>
    <property type="match status" value="1"/>
</dbReference>
<dbReference type="NCBIfam" id="NF003139">
    <property type="entry name" value="PRK04051.1"/>
    <property type="match status" value="1"/>
</dbReference>
<keyword evidence="3 8" id="KW-0694">RNA-binding</keyword>
<dbReference type="GO" id="GO:0006412">
    <property type="term" value="P:translation"/>
    <property type="evidence" value="ECO:0007669"/>
    <property type="project" value="InterPro"/>
</dbReference>
<dbReference type="InterPro" id="IPR005710">
    <property type="entry name" value="Ribosomal_uS4_euk/arc"/>
</dbReference>
<evidence type="ECO:0000256" key="2">
    <source>
        <dbReference type="ARBA" id="ARBA00022730"/>
    </source>
</evidence>
<dbReference type="Pfam" id="PF00163">
    <property type="entry name" value="Ribosomal_S4"/>
    <property type="match status" value="1"/>
</dbReference>
<proteinExistence type="inferred from homology"/>
<dbReference type="Pfam" id="PF01479">
    <property type="entry name" value="S4"/>
    <property type="match status" value="1"/>
</dbReference>
<dbReference type="Proteomes" id="UP000515908">
    <property type="component" value="Chromosome 03"/>
</dbReference>
<evidence type="ECO:0000256" key="1">
    <source>
        <dbReference type="ARBA" id="ARBA00007465"/>
    </source>
</evidence>
<evidence type="ECO:0000256" key="7">
    <source>
        <dbReference type="ARBA" id="ARBA00035410"/>
    </source>
</evidence>
<dbReference type="CDD" id="cd00165">
    <property type="entry name" value="S4"/>
    <property type="match status" value="1"/>
</dbReference>
<dbReference type="PROSITE" id="PS50889">
    <property type="entry name" value="S4"/>
    <property type="match status" value="1"/>
</dbReference>
<organism evidence="12 13">
    <name type="scientific">Angomonas deanei</name>
    <dbReference type="NCBI Taxonomy" id="59799"/>
    <lineage>
        <taxon>Eukaryota</taxon>
        <taxon>Discoba</taxon>
        <taxon>Euglenozoa</taxon>
        <taxon>Kinetoplastea</taxon>
        <taxon>Metakinetoplastina</taxon>
        <taxon>Trypanosomatida</taxon>
        <taxon>Trypanosomatidae</taxon>
        <taxon>Strigomonadinae</taxon>
        <taxon>Angomonas</taxon>
    </lineage>
</organism>
<keyword evidence="13" id="KW-1185">Reference proteome</keyword>
<reference evidence="12 13" key="1">
    <citation type="submission" date="2020-08" db="EMBL/GenBank/DDBJ databases">
        <authorList>
            <person name="Newling K."/>
            <person name="Davey J."/>
            <person name="Forrester S."/>
        </authorList>
    </citation>
    <scope>NUCLEOTIDE SEQUENCE [LARGE SCALE GENOMIC DNA]</scope>
    <source>
        <strain evidence="13">Crithidia deanei Carvalho (ATCC PRA-265)</strain>
    </source>
</reference>
<dbReference type="InterPro" id="IPR001912">
    <property type="entry name" value="Ribosomal_uS4_N"/>
</dbReference>
<dbReference type="Gene3D" id="3.10.290.10">
    <property type="entry name" value="RNA-binding S4 domain"/>
    <property type="match status" value="1"/>
</dbReference>
<dbReference type="PROSITE" id="PS00632">
    <property type="entry name" value="RIBOSOMAL_S4"/>
    <property type="match status" value="1"/>
</dbReference>
<feature type="domain" description="Small ribosomal subunit protein uS4 N-terminal" evidence="11">
    <location>
        <begin position="5"/>
        <end position="105"/>
    </location>
</feature>
<evidence type="ECO:0000256" key="9">
    <source>
        <dbReference type="RuleBase" id="RU003699"/>
    </source>
</evidence>
<dbReference type="OrthoDB" id="259794at2759"/>
<dbReference type="GO" id="GO:0022627">
    <property type="term" value="C:cytosolic small ribosomal subunit"/>
    <property type="evidence" value="ECO:0007669"/>
    <property type="project" value="TreeGrafter"/>
</dbReference>
<evidence type="ECO:0000256" key="4">
    <source>
        <dbReference type="ARBA" id="ARBA00022980"/>
    </source>
</evidence>